<feature type="transmembrane region" description="Helical" evidence="1">
    <location>
        <begin position="65"/>
        <end position="85"/>
    </location>
</feature>
<keyword evidence="3" id="KW-1185">Reference proteome</keyword>
<accession>A0A7G9QCM1</accession>
<keyword evidence="1" id="KW-0472">Membrane</keyword>
<gene>
    <name evidence="2" type="ORF">H9L23_18510</name>
</gene>
<dbReference type="KEGG" id="proe:H9L23_18510"/>
<protein>
    <submittedName>
        <fullName evidence="2">Uncharacterized protein</fullName>
    </submittedName>
</protein>
<evidence type="ECO:0000313" key="2">
    <source>
        <dbReference type="EMBL" id="QNN41096.1"/>
    </source>
</evidence>
<dbReference type="EMBL" id="CP060723">
    <property type="protein sequence ID" value="QNN41096.1"/>
    <property type="molecule type" value="Genomic_DNA"/>
</dbReference>
<dbReference type="Proteomes" id="UP000515806">
    <property type="component" value="Chromosome"/>
</dbReference>
<name>A0A7G9QCM1_9SPHI</name>
<organism evidence="2 3">
    <name type="scientific">Pedobacter roseus</name>
    <dbReference type="NCBI Taxonomy" id="336820"/>
    <lineage>
        <taxon>Bacteria</taxon>
        <taxon>Pseudomonadati</taxon>
        <taxon>Bacteroidota</taxon>
        <taxon>Sphingobacteriia</taxon>
        <taxon>Sphingobacteriales</taxon>
        <taxon>Sphingobacteriaceae</taxon>
        <taxon>Pedobacter</taxon>
    </lineage>
</organism>
<keyword evidence="1" id="KW-1133">Transmembrane helix</keyword>
<keyword evidence="1" id="KW-0812">Transmembrane</keyword>
<dbReference type="RefSeq" id="WP_187591740.1">
    <property type="nucleotide sequence ID" value="NZ_CP060723.1"/>
</dbReference>
<reference evidence="2 3" key="1">
    <citation type="submission" date="2020-08" db="EMBL/GenBank/DDBJ databases">
        <title>Genome sequence of Pedobacter roseus KACC 11594T.</title>
        <authorList>
            <person name="Hyun D.-W."/>
            <person name="Bae J.-W."/>
        </authorList>
    </citation>
    <scope>NUCLEOTIDE SEQUENCE [LARGE SCALE GENOMIC DNA]</scope>
    <source>
        <strain evidence="2 3">KACC 11594</strain>
    </source>
</reference>
<sequence>MIFKFNYKRTIQFLLTLLLIPTTYIGIPLNGGDKGWIYVNSVLRDYFANRTSFLISSVHFSVFDFFVFISNILLYIAPVLVFTRLNKIGAVYIPTAFLILTLIYFPLMVILLIPYILIWVALLVYSRHTLDQ</sequence>
<evidence type="ECO:0000313" key="3">
    <source>
        <dbReference type="Proteomes" id="UP000515806"/>
    </source>
</evidence>
<evidence type="ECO:0000256" key="1">
    <source>
        <dbReference type="SAM" id="Phobius"/>
    </source>
</evidence>
<proteinExistence type="predicted"/>
<feature type="transmembrane region" description="Helical" evidence="1">
    <location>
        <begin position="97"/>
        <end position="125"/>
    </location>
</feature>
<dbReference type="AlphaFoldDB" id="A0A7G9QCM1"/>